<evidence type="ECO:0000256" key="1">
    <source>
        <dbReference type="SAM" id="MobiDB-lite"/>
    </source>
</evidence>
<sequence length="504" mass="53348">MISLPRLLTFAGFAISLAECSIVPPALQGVPATSSDPPDFNGTTTDISSIASTAQQVNQKSGAASDAPPAQPAANTTITAVDGDLVNQTIPTNTTSSRRGLSGITSDTHLARRNNSNYELVFWGTGTGSNDRDAAIEGTAYLTYTVVSNATYDIDDCLDYCDSVEDCVFANLYYEFENPLLDLVFSQQSNLKCALYSDIHNATEKTNFGGQQLYPAPAPLNYIQQSSGWAAKSLVEPATPPGYDKIFGPTGGANNAPGYMGFAFLDQYDVDACAALCDTRGADPVGGACQYFNIWRALVDGVPTTYTCSMYFIPADESTAVNYGQGDLVVTESRGYARQNAMVDGGFEGYTCGSGEDFCFTASYANWVGTSPSNGDLDASIFDYVPYAHSGHSVGLLGSAFGADDLSGTLAPASPITTEAGVSYVLQFFYSTSFSGQEAEADASLEIIWNGNTVDTIKPGYQSQWVGYQSTVVAQGNDDLQFVGSPAPAYLFIDDVALFPLSTS</sequence>
<organism evidence="3 4">
    <name type="scientific">Gymnopus androsaceus JB14</name>
    <dbReference type="NCBI Taxonomy" id="1447944"/>
    <lineage>
        <taxon>Eukaryota</taxon>
        <taxon>Fungi</taxon>
        <taxon>Dikarya</taxon>
        <taxon>Basidiomycota</taxon>
        <taxon>Agaricomycotina</taxon>
        <taxon>Agaricomycetes</taxon>
        <taxon>Agaricomycetidae</taxon>
        <taxon>Agaricales</taxon>
        <taxon>Marasmiineae</taxon>
        <taxon>Omphalotaceae</taxon>
        <taxon>Gymnopus</taxon>
    </lineage>
</organism>
<feature type="compositionally biased region" description="Low complexity" evidence="1">
    <location>
        <begin position="63"/>
        <end position="74"/>
    </location>
</feature>
<protein>
    <recommendedName>
        <fullName evidence="5">Fruit-body specific protein a</fullName>
    </recommendedName>
</protein>
<dbReference type="OrthoDB" id="271448at2759"/>
<accession>A0A6A4I529</accession>
<dbReference type="EMBL" id="ML769407">
    <property type="protein sequence ID" value="KAE9405646.1"/>
    <property type="molecule type" value="Genomic_DNA"/>
</dbReference>
<proteinExistence type="predicted"/>
<evidence type="ECO:0000256" key="2">
    <source>
        <dbReference type="SAM" id="SignalP"/>
    </source>
</evidence>
<reference evidence="3" key="1">
    <citation type="journal article" date="2019" name="Environ. Microbiol.">
        <title>Fungal ecological strategies reflected in gene transcription - a case study of two litter decomposers.</title>
        <authorList>
            <person name="Barbi F."/>
            <person name="Kohler A."/>
            <person name="Barry K."/>
            <person name="Baskaran P."/>
            <person name="Daum C."/>
            <person name="Fauchery L."/>
            <person name="Ihrmark K."/>
            <person name="Kuo A."/>
            <person name="LaButti K."/>
            <person name="Lipzen A."/>
            <person name="Morin E."/>
            <person name="Grigoriev I.V."/>
            <person name="Henrissat B."/>
            <person name="Lindahl B."/>
            <person name="Martin F."/>
        </authorList>
    </citation>
    <scope>NUCLEOTIDE SEQUENCE</scope>
    <source>
        <strain evidence="3">JB14</strain>
    </source>
</reference>
<evidence type="ECO:0008006" key="5">
    <source>
        <dbReference type="Google" id="ProtNLM"/>
    </source>
</evidence>
<dbReference type="Proteomes" id="UP000799118">
    <property type="component" value="Unassembled WGS sequence"/>
</dbReference>
<feature type="chain" id="PRO_5025382532" description="Fruit-body specific protein a" evidence="2">
    <location>
        <begin position="21"/>
        <end position="504"/>
    </location>
</feature>
<name>A0A6A4I529_9AGAR</name>
<keyword evidence="4" id="KW-1185">Reference proteome</keyword>
<dbReference type="PANTHER" id="PTHR36578:SF1">
    <property type="entry name" value="APPLE DOMAIN-CONTAINING PROTEIN"/>
    <property type="match status" value="1"/>
</dbReference>
<evidence type="ECO:0000313" key="3">
    <source>
        <dbReference type="EMBL" id="KAE9405646.1"/>
    </source>
</evidence>
<dbReference type="PANTHER" id="PTHR36578">
    <property type="entry name" value="CHROMOSOME 15, WHOLE GENOME SHOTGUN SEQUENCE"/>
    <property type="match status" value="1"/>
</dbReference>
<feature type="signal peptide" evidence="2">
    <location>
        <begin position="1"/>
        <end position="20"/>
    </location>
</feature>
<dbReference type="AlphaFoldDB" id="A0A6A4I529"/>
<feature type="region of interest" description="Disordered" evidence="1">
    <location>
        <begin position="53"/>
        <end position="74"/>
    </location>
</feature>
<keyword evidence="2" id="KW-0732">Signal</keyword>
<evidence type="ECO:0000313" key="4">
    <source>
        <dbReference type="Proteomes" id="UP000799118"/>
    </source>
</evidence>
<gene>
    <name evidence="3" type="ORF">BT96DRAFT_955139</name>
</gene>